<evidence type="ECO:0000256" key="1">
    <source>
        <dbReference type="SAM" id="Phobius"/>
    </source>
</evidence>
<keyword evidence="1" id="KW-0812">Transmembrane</keyword>
<sequence length="52" mass="5762">MKGSVNKKTLQIGALIVTTVLLIVSVGIFQFVTPSHEPSFYSKLEKLLMKII</sequence>
<gene>
    <name evidence="2" type="ORF">JODFCPDO_00007</name>
</gene>
<accession>A0A7G9Y9X9</accession>
<evidence type="ECO:0000313" key="2">
    <source>
        <dbReference type="EMBL" id="QNO44813.1"/>
    </source>
</evidence>
<dbReference type="EMBL" id="MT631018">
    <property type="protein sequence ID" value="QNO44813.1"/>
    <property type="molecule type" value="Genomic_DNA"/>
</dbReference>
<organism evidence="2">
    <name type="scientific">Candidatus Methanogaster sp. ANME-2c ERB4</name>
    <dbReference type="NCBI Taxonomy" id="2759911"/>
    <lineage>
        <taxon>Archaea</taxon>
        <taxon>Methanobacteriati</taxon>
        <taxon>Methanobacteriota</taxon>
        <taxon>Stenosarchaea group</taxon>
        <taxon>Methanomicrobia</taxon>
        <taxon>Methanosarcinales</taxon>
        <taxon>ANME-2 cluster</taxon>
        <taxon>Candidatus Methanogasteraceae</taxon>
        <taxon>Candidatus Methanogaster</taxon>
    </lineage>
</organism>
<reference evidence="2" key="1">
    <citation type="submission" date="2020-06" db="EMBL/GenBank/DDBJ databases">
        <title>Unique genomic features of the anaerobic methanotrophic archaea.</title>
        <authorList>
            <person name="Chadwick G.L."/>
            <person name="Skennerton C.T."/>
            <person name="Laso-Perez R."/>
            <person name="Leu A.O."/>
            <person name="Speth D.R."/>
            <person name="Yu H."/>
            <person name="Morgan-Lang C."/>
            <person name="Hatzenpichler R."/>
            <person name="Goudeau D."/>
            <person name="Malmstrom R."/>
            <person name="Brazelton W.J."/>
            <person name="Woyke T."/>
            <person name="Hallam S.J."/>
            <person name="Tyson G.W."/>
            <person name="Wegener G."/>
            <person name="Boetius A."/>
            <person name="Orphan V."/>
        </authorList>
    </citation>
    <scope>NUCLEOTIDE SEQUENCE</scope>
</reference>
<name>A0A7G9Y9X9_9EURY</name>
<dbReference type="AlphaFoldDB" id="A0A7G9Y9X9"/>
<keyword evidence="1" id="KW-0472">Membrane</keyword>
<proteinExistence type="predicted"/>
<feature type="transmembrane region" description="Helical" evidence="1">
    <location>
        <begin position="12"/>
        <end position="32"/>
    </location>
</feature>
<protein>
    <submittedName>
        <fullName evidence="2">Uncharacterized protein</fullName>
    </submittedName>
</protein>
<keyword evidence="1" id="KW-1133">Transmembrane helix</keyword>